<organism evidence="1 2">
    <name type="scientific">Paratrimastix pyriformis</name>
    <dbReference type="NCBI Taxonomy" id="342808"/>
    <lineage>
        <taxon>Eukaryota</taxon>
        <taxon>Metamonada</taxon>
        <taxon>Preaxostyla</taxon>
        <taxon>Paratrimastigidae</taxon>
        <taxon>Paratrimastix</taxon>
    </lineage>
</organism>
<keyword evidence="2" id="KW-1185">Reference proteome</keyword>
<gene>
    <name evidence="1" type="ORF">PAPYR_8460</name>
</gene>
<name>A0ABQ8UAL2_9EUKA</name>
<evidence type="ECO:0000313" key="2">
    <source>
        <dbReference type="Proteomes" id="UP001141327"/>
    </source>
</evidence>
<protein>
    <submittedName>
        <fullName evidence="1">Uncharacterized protein</fullName>
    </submittedName>
</protein>
<sequence length="263" mass="27486">MLIAATRSLVFSPASSEIAPQPIPAESLAALVGPCQSLECLVLSDVMQCGRERSVYGPWVAQAFADHPRVAKLAIHGDGITPGALQRILEYLPGLVDFTLDIPAASESPLERLTVTQPTASHRTMLLAPLRGLTHLCLTTLTGPASPLPAFPHLSSLHLWGSSNLLAVPPLPPGLRQLAIGSLPPPEPPARMGYSLQRSSTIPSLTLPAGAIDRGRLTALLAANAQSLERLAIGPPLTFSNWSAFDPSNAPMHGGMIAGAAPP</sequence>
<dbReference type="EMBL" id="JAPMOS010000073">
    <property type="protein sequence ID" value="KAJ4456343.1"/>
    <property type="molecule type" value="Genomic_DNA"/>
</dbReference>
<comment type="caution">
    <text evidence="1">The sequence shown here is derived from an EMBL/GenBank/DDBJ whole genome shotgun (WGS) entry which is preliminary data.</text>
</comment>
<evidence type="ECO:0000313" key="1">
    <source>
        <dbReference type="EMBL" id="KAJ4456343.1"/>
    </source>
</evidence>
<reference evidence="1" key="1">
    <citation type="journal article" date="2022" name="bioRxiv">
        <title>Genomics of Preaxostyla Flagellates Illuminates Evolutionary Transitions and the Path Towards Mitochondrial Loss.</title>
        <authorList>
            <person name="Novak L.V.F."/>
            <person name="Treitli S.C."/>
            <person name="Pyrih J."/>
            <person name="Halakuc P."/>
            <person name="Pipaliya S.V."/>
            <person name="Vacek V."/>
            <person name="Brzon O."/>
            <person name="Soukal P."/>
            <person name="Eme L."/>
            <person name="Dacks J.B."/>
            <person name="Karnkowska A."/>
            <person name="Elias M."/>
            <person name="Hampl V."/>
        </authorList>
    </citation>
    <scope>NUCLEOTIDE SEQUENCE</scope>
    <source>
        <strain evidence="1">RCP-MX</strain>
    </source>
</reference>
<proteinExistence type="predicted"/>
<dbReference type="Gene3D" id="3.80.10.10">
    <property type="entry name" value="Ribonuclease Inhibitor"/>
    <property type="match status" value="1"/>
</dbReference>
<accession>A0ABQ8UAL2</accession>
<dbReference type="InterPro" id="IPR032675">
    <property type="entry name" value="LRR_dom_sf"/>
</dbReference>
<dbReference type="Proteomes" id="UP001141327">
    <property type="component" value="Unassembled WGS sequence"/>
</dbReference>